<dbReference type="EMBL" id="CADCTO010000387">
    <property type="protein sequence ID" value="CAA9271446.1"/>
    <property type="molecule type" value="Genomic_DNA"/>
</dbReference>
<reference evidence="1" key="1">
    <citation type="submission" date="2020-02" db="EMBL/GenBank/DDBJ databases">
        <authorList>
            <person name="Meier V. D."/>
        </authorList>
    </citation>
    <scope>NUCLEOTIDE SEQUENCE</scope>
    <source>
        <strain evidence="1">AVDCRST_MAG63</strain>
    </source>
</reference>
<dbReference type="AlphaFoldDB" id="A0A6J4J5R1"/>
<protein>
    <submittedName>
        <fullName evidence="1">Uncharacterized protein</fullName>
    </submittedName>
</protein>
<name>A0A6J4J5R1_9BACT</name>
<proteinExistence type="predicted"/>
<accession>A0A6J4J5R1</accession>
<sequence length="42" mass="4652">MKAASRRPRRNAADVLLTNPILRQAVHFRAAPEPGTAREIIS</sequence>
<evidence type="ECO:0000313" key="1">
    <source>
        <dbReference type="EMBL" id="CAA9271446.1"/>
    </source>
</evidence>
<organism evidence="1">
    <name type="scientific">uncultured Armatimonadetes bacterium</name>
    <dbReference type="NCBI Taxonomy" id="157466"/>
    <lineage>
        <taxon>Bacteria</taxon>
        <taxon>Bacillati</taxon>
        <taxon>Armatimonadota</taxon>
        <taxon>environmental samples</taxon>
    </lineage>
</organism>
<gene>
    <name evidence="1" type="ORF">AVDCRST_MAG63-2999</name>
</gene>